<evidence type="ECO:0000256" key="1">
    <source>
        <dbReference type="SAM" id="MobiDB-lite"/>
    </source>
</evidence>
<keyword evidence="2" id="KW-0614">Plasmid</keyword>
<feature type="region of interest" description="Disordered" evidence="1">
    <location>
        <begin position="34"/>
        <end position="107"/>
    </location>
</feature>
<accession>A0AAU7U469</accession>
<feature type="compositionally biased region" description="Low complexity" evidence="1">
    <location>
        <begin position="50"/>
        <end position="59"/>
    </location>
</feature>
<reference evidence="2" key="1">
    <citation type="submission" date="2024-06" db="EMBL/GenBank/DDBJ databases">
        <title>Draft Genome Sequence of Deinococcus sonorensis Type Strain KR-87, a Biofilm Producing Representative of the Genus Deinococcus.</title>
        <authorList>
            <person name="Boren L.S."/>
            <person name="Grosso R.A."/>
            <person name="Hugenberg-Cox A.N."/>
            <person name="Hill J.T.E."/>
            <person name="Albert C.M."/>
            <person name="Tuohy J.M."/>
        </authorList>
    </citation>
    <scope>NUCLEOTIDE SEQUENCE</scope>
    <source>
        <strain evidence="2">KR-87</strain>
        <plasmid evidence="2">pDson04</plasmid>
    </source>
</reference>
<protein>
    <submittedName>
        <fullName evidence="2">Uncharacterized protein</fullName>
    </submittedName>
</protein>
<proteinExistence type="predicted"/>
<organism evidence="2">
    <name type="scientific">Deinococcus sonorensis KR-87</name>
    <dbReference type="NCBI Taxonomy" id="694439"/>
    <lineage>
        <taxon>Bacteria</taxon>
        <taxon>Thermotogati</taxon>
        <taxon>Deinococcota</taxon>
        <taxon>Deinococci</taxon>
        <taxon>Deinococcales</taxon>
        <taxon>Deinococcaceae</taxon>
        <taxon>Deinococcus</taxon>
    </lineage>
</organism>
<geneLocation type="plasmid" evidence="2">
    <name>pDson04</name>
</geneLocation>
<sequence>MQRTAASGMLMVQAGNTAGPVSLATVLNGSLQVQGSQRGSTTGLAGGSVSASTPGNSGTTAGGSGAGSVTTSNTQPVSGSAAASSSLGVSVGGVSLGISGTIGADSR</sequence>
<dbReference type="EMBL" id="CP158296">
    <property type="protein sequence ID" value="XBV83281.1"/>
    <property type="molecule type" value="Genomic_DNA"/>
</dbReference>
<dbReference type="RefSeq" id="WP_350240672.1">
    <property type="nucleotide sequence ID" value="NZ_CP158296.1"/>
</dbReference>
<evidence type="ECO:0000313" key="2">
    <source>
        <dbReference type="EMBL" id="XBV83281.1"/>
    </source>
</evidence>
<dbReference type="KEGG" id="dsc:ABOD76_00730"/>
<dbReference type="AlphaFoldDB" id="A0AAU7U469"/>
<name>A0AAU7U469_9DEIO</name>
<feature type="compositionally biased region" description="Low complexity" evidence="1">
    <location>
        <begin position="67"/>
        <end position="89"/>
    </location>
</feature>
<gene>
    <name evidence="2" type="ORF">ABOD76_00730</name>
</gene>
<feature type="compositionally biased region" description="Polar residues" evidence="1">
    <location>
        <begin position="34"/>
        <end position="43"/>
    </location>
</feature>